<evidence type="ECO:0000256" key="1">
    <source>
        <dbReference type="SAM" id="Phobius"/>
    </source>
</evidence>
<evidence type="ECO:0000313" key="3">
    <source>
        <dbReference type="EMBL" id="TVY85405.1"/>
    </source>
</evidence>
<sequence length="368" mass="41375">MAEHELQPSGPPPSYHGQSRCHICGGSNPLPGWPQVTKTIVDNPGLEAFPLYRNLNIKSLLYYQAELDRLQSELHDQEWTDRSNRDLEDLNFPADVSSLFDKNLRGDERAQMNLIEEMRKVLNKYNKALIQYSQITAFQKADPVSVETLREWVCARDGGKLCIQGAGSNSWGLLKQQPEPALKQLSLKWRFILMLWHLFWPRKLDDNKLDLVVPRQTSKDDSLTGWVANEWAPFMMEVRKTPFYKSVGKLLRDCKTILHIRRRPETHHPCDCQEGSSSFNTFSGYRMVQFTSTVATLVACALPIAAIAVLSKIHSQAETLGIIALFTVSFAGGLMFLAAGASRVEIFTATAAFSAVMVVFVQNQNGGT</sequence>
<feature type="transmembrane region" description="Helical" evidence="1">
    <location>
        <begin position="346"/>
        <end position="363"/>
    </location>
</feature>
<dbReference type="Proteomes" id="UP000469558">
    <property type="component" value="Unassembled WGS sequence"/>
</dbReference>
<comment type="caution">
    <text evidence="3">The sequence shown here is derived from an EMBL/GenBank/DDBJ whole genome shotgun (WGS) entry which is preliminary data.</text>
</comment>
<keyword evidence="4" id="KW-1185">Reference proteome</keyword>
<evidence type="ECO:0000259" key="2">
    <source>
        <dbReference type="Pfam" id="PF20237"/>
    </source>
</evidence>
<dbReference type="PANTHER" id="PTHR34502">
    <property type="entry name" value="DUF6594 DOMAIN-CONTAINING PROTEIN-RELATED"/>
    <property type="match status" value="1"/>
</dbReference>
<dbReference type="AlphaFoldDB" id="A0A8T9CHU5"/>
<keyword evidence="1" id="KW-0472">Membrane</keyword>
<protein>
    <recommendedName>
        <fullName evidence="2">DUF6594 domain-containing protein</fullName>
    </recommendedName>
</protein>
<name>A0A8T9CHU5_9HELO</name>
<organism evidence="3 4">
    <name type="scientific">Lachnellula suecica</name>
    <dbReference type="NCBI Taxonomy" id="602035"/>
    <lineage>
        <taxon>Eukaryota</taxon>
        <taxon>Fungi</taxon>
        <taxon>Dikarya</taxon>
        <taxon>Ascomycota</taxon>
        <taxon>Pezizomycotina</taxon>
        <taxon>Leotiomycetes</taxon>
        <taxon>Helotiales</taxon>
        <taxon>Lachnaceae</taxon>
        <taxon>Lachnellula</taxon>
    </lineage>
</organism>
<keyword evidence="1" id="KW-0812">Transmembrane</keyword>
<dbReference type="OrthoDB" id="5342093at2759"/>
<feature type="transmembrane region" description="Helical" evidence="1">
    <location>
        <begin position="287"/>
        <end position="310"/>
    </location>
</feature>
<gene>
    <name evidence="3" type="ORF">LSUE1_G000036</name>
</gene>
<proteinExistence type="predicted"/>
<reference evidence="3 4" key="1">
    <citation type="submission" date="2018-05" db="EMBL/GenBank/DDBJ databases">
        <title>Genome sequencing and assembly of the regulated plant pathogen Lachnellula willkommii and related sister species for the development of diagnostic species identification markers.</title>
        <authorList>
            <person name="Giroux E."/>
            <person name="Bilodeau G."/>
        </authorList>
    </citation>
    <scope>NUCLEOTIDE SEQUENCE [LARGE SCALE GENOMIC DNA]</scope>
    <source>
        <strain evidence="3 4">CBS 268.59</strain>
    </source>
</reference>
<evidence type="ECO:0000313" key="4">
    <source>
        <dbReference type="Proteomes" id="UP000469558"/>
    </source>
</evidence>
<dbReference type="EMBL" id="QGMK01000009">
    <property type="protein sequence ID" value="TVY85405.1"/>
    <property type="molecule type" value="Genomic_DNA"/>
</dbReference>
<accession>A0A8T9CHU5</accession>
<dbReference type="Pfam" id="PF20237">
    <property type="entry name" value="DUF6594"/>
    <property type="match status" value="1"/>
</dbReference>
<dbReference type="PANTHER" id="PTHR34502:SF5">
    <property type="entry name" value="DUF6594 DOMAIN-CONTAINING PROTEIN"/>
    <property type="match status" value="1"/>
</dbReference>
<feature type="transmembrane region" description="Helical" evidence="1">
    <location>
        <begin position="322"/>
        <end position="340"/>
    </location>
</feature>
<feature type="domain" description="DUF6594" evidence="2">
    <location>
        <begin position="33"/>
        <end position="358"/>
    </location>
</feature>
<dbReference type="InterPro" id="IPR046529">
    <property type="entry name" value="DUF6594"/>
</dbReference>
<keyword evidence="1" id="KW-1133">Transmembrane helix</keyword>